<gene>
    <name evidence="2" type="ORF">WJL_1542</name>
</gene>
<dbReference type="Proteomes" id="UP000050511">
    <property type="component" value="Unassembled WGS sequence"/>
</dbReference>
<evidence type="ECO:0000256" key="1">
    <source>
        <dbReference type="SAM" id="Phobius"/>
    </source>
</evidence>
<comment type="caution">
    <text evidence="2">The sequence shown here is derived from an EMBL/GenBank/DDBJ whole genome shotgun (WGS) entry which is preliminary data.</text>
</comment>
<evidence type="ECO:0000313" key="2">
    <source>
        <dbReference type="EMBL" id="KPN44463.1"/>
    </source>
</evidence>
<protein>
    <submittedName>
        <fullName evidence="2">Putative membrane protein</fullName>
    </submittedName>
</protein>
<evidence type="ECO:0000313" key="3">
    <source>
        <dbReference type="Proteomes" id="UP000050511"/>
    </source>
</evidence>
<sequence length="92" mass="10077">MLVFILIGTITAVITIGLGYWNHVLGKRKRSSLVGSVIPAGYFVVRLIFALLLCEGAKELVTSIAGNVVITVVYVLLFIWGKQRSTNQKQAE</sequence>
<feature type="transmembrane region" description="Helical" evidence="1">
    <location>
        <begin position="32"/>
        <end position="54"/>
    </location>
</feature>
<keyword evidence="1" id="KW-0472">Membrane</keyword>
<accession>A0A837P678</accession>
<keyword evidence="1" id="KW-1133">Transmembrane helix</keyword>
<dbReference type="AlphaFoldDB" id="A0A837P678"/>
<feature type="transmembrane region" description="Helical" evidence="1">
    <location>
        <begin position="6"/>
        <end position="25"/>
    </location>
</feature>
<proteinExistence type="predicted"/>
<dbReference type="EMBL" id="LKLZ01000003">
    <property type="protein sequence ID" value="KPN44463.1"/>
    <property type="molecule type" value="Genomic_DNA"/>
</dbReference>
<dbReference type="RefSeq" id="WP_013355399.1">
    <property type="nucleotide sequence ID" value="NZ_AUTE01000035.1"/>
</dbReference>
<reference evidence="2 3" key="1">
    <citation type="submission" date="2015-10" db="EMBL/GenBank/DDBJ databases">
        <title>Resequencing of Lactobacillus plantarum WJL strain genome.</title>
        <authorList>
            <person name="Martino M.E."/>
        </authorList>
    </citation>
    <scope>NUCLEOTIDE SEQUENCE [LARGE SCALE GENOMIC DNA]</scope>
    <source>
        <strain evidence="2 3">WJL</strain>
    </source>
</reference>
<feature type="transmembrane region" description="Helical" evidence="1">
    <location>
        <begin position="60"/>
        <end position="80"/>
    </location>
</feature>
<organism evidence="2 3">
    <name type="scientific">Lactiplantibacillus plantarum WJL</name>
    <dbReference type="NCBI Taxonomy" id="1350466"/>
    <lineage>
        <taxon>Bacteria</taxon>
        <taxon>Bacillati</taxon>
        <taxon>Bacillota</taxon>
        <taxon>Bacilli</taxon>
        <taxon>Lactobacillales</taxon>
        <taxon>Lactobacillaceae</taxon>
        <taxon>Lactiplantibacillus</taxon>
    </lineage>
</organism>
<name>A0A837P678_LACPN</name>
<keyword evidence="1" id="KW-0812">Transmembrane</keyword>